<evidence type="ECO:0000313" key="2">
    <source>
        <dbReference type="Proteomes" id="UP000001299"/>
    </source>
</evidence>
<dbReference type="EMBL" id="CP001812">
    <property type="protein sequence ID" value="ADL36074.1"/>
    <property type="molecule type" value="Genomic_DNA"/>
</dbReference>
<proteinExistence type="predicted"/>
<dbReference type="Proteomes" id="UP000001299">
    <property type="component" value="Plasmid pCY360"/>
</dbReference>
<keyword evidence="1" id="KW-0614">Plasmid</keyword>
<geneLocation type="plasmid" evidence="1 2">
    <name>pCY360</name>
</geneLocation>
<protein>
    <submittedName>
        <fullName evidence="1">Uncharacterized protein</fullName>
    </submittedName>
</protein>
<reference evidence="1 2" key="1">
    <citation type="journal article" date="2010" name="PLoS ONE">
        <title>The glycobiome of the rumen bacterium Butyrivibrio proteoclasticus B316(T) highlights adaptation to a polysaccharide-rich environment.</title>
        <authorList>
            <person name="Kelly W.J."/>
            <person name="Leahy S.C."/>
            <person name="Altermann E."/>
            <person name="Yeoman C.J."/>
            <person name="Dunne J.C."/>
            <person name="Kong Z."/>
            <person name="Pacheco D.M."/>
            <person name="Li D."/>
            <person name="Noel S.J."/>
            <person name="Moon C.D."/>
            <person name="Cookson A.L."/>
            <person name="Attwood G.T."/>
        </authorList>
    </citation>
    <scope>NUCLEOTIDE SEQUENCE [LARGE SCALE GENOMIC DNA]</scope>
    <source>
        <strain evidence="2">ATCC 51982 / DSM 14932 / B316</strain>
        <plasmid evidence="2">Plasmid pCY360</plasmid>
    </source>
</reference>
<gene>
    <name evidence="1" type="ordered locus">bpr_II135</name>
</gene>
<accession>E0S3U2</accession>
<evidence type="ECO:0000313" key="1">
    <source>
        <dbReference type="EMBL" id="ADL36074.1"/>
    </source>
</evidence>
<dbReference type="KEGG" id="bpb:bpr_II135"/>
<keyword evidence="2" id="KW-1185">Reference proteome</keyword>
<dbReference type="AlphaFoldDB" id="E0S3U2"/>
<sequence>MAIKTIGEQITNDRAIDLCIAAIEWAIEHSEQMTHDLIRGMGITSEELEDIGYEKEHFSSLHEAAVEEPEVIITIEEHVAAFKKRYKFDGHDNFEDAKVLKEIQEHIDICKAENEMPSEDEMANVVKEALYHAQYGNTFDPDDLTNINDYIKRFPCGR</sequence>
<dbReference type="HOGENOM" id="CLU_1666151_0_0_9"/>
<organism evidence="1 2">
    <name type="scientific">Butyrivibrio proteoclasticus (strain ATCC 51982 / DSM 14932 / B316)</name>
    <name type="common">Clostridium proteoclasticum</name>
    <dbReference type="NCBI Taxonomy" id="515622"/>
    <lineage>
        <taxon>Bacteria</taxon>
        <taxon>Bacillati</taxon>
        <taxon>Bacillota</taxon>
        <taxon>Clostridia</taxon>
        <taxon>Lachnospirales</taxon>
        <taxon>Lachnospiraceae</taxon>
        <taxon>Butyrivibrio</taxon>
    </lineage>
</organism>
<name>E0S3U2_BUTPB</name>
<dbReference type="RefSeq" id="WP_013282723.1">
    <property type="nucleotide sequence ID" value="NC_014389.1"/>
</dbReference>